<protein>
    <submittedName>
        <fullName evidence="1">DNA, SC102</fullName>
    </submittedName>
</protein>
<evidence type="ECO:0000313" key="2">
    <source>
        <dbReference type="Proteomes" id="UP000006564"/>
    </source>
</evidence>
<dbReference type="AlphaFoldDB" id="Q2UA89"/>
<dbReference type="GeneID" id="5994705"/>
<dbReference type="Proteomes" id="UP000006564">
    <property type="component" value="Chromosome 4"/>
</dbReference>
<dbReference type="KEGG" id="aor:AO090102000495"/>
<accession>Q2UA89</accession>
<proteinExistence type="predicted"/>
<reference evidence="1 2" key="1">
    <citation type="journal article" date="2005" name="Nature">
        <title>Genome sequencing and analysis of Aspergillus oryzae.</title>
        <authorList>
            <person name="Machida M."/>
            <person name="Asai K."/>
            <person name="Sano M."/>
            <person name="Tanaka T."/>
            <person name="Kumagai T."/>
            <person name="Terai G."/>
            <person name="Kusumoto K."/>
            <person name="Arima T."/>
            <person name="Akita O."/>
            <person name="Kashiwagi Y."/>
            <person name="Abe K."/>
            <person name="Gomi K."/>
            <person name="Horiuchi H."/>
            <person name="Kitamoto K."/>
            <person name="Kobayashi T."/>
            <person name="Takeuchi M."/>
            <person name="Denning D.W."/>
            <person name="Galagan J.E."/>
            <person name="Nierman W.C."/>
            <person name="Yu J."/>
            <person name="Archer D.B."/>
            <person name="Bennett J.W."/>
            <person name="Bhatnagar D."/>
            <person name="Cleveland T.E."/>
            <person name="Fedorova N.D."/>
            <person name="Gotoh O."/>
            <person name="Horikawa H."/>
            <person name="Hosoyama A."/>
            <person name="Ichinomiya M."/>
            <person name="Igarashi R."/>
            <person name="Iwashita K."/>
            <person name="Juvvadi P.R."/>
            <person name="Kato M."/>
            <person name="Kato Y."/>
            <person name="Kin T."/>
            <person name="Kokubun A."/>
            <person name="Maeda H."/>
            <person name="Maeyama N."/>
            <person name="Maruyama J."/>
            <person name="Nagasaki H."/>
            <person name="Nakajima T."/>
            <person name="Oda K."/>
            <person name="Okada K."/>
            <person name="Paulsen I."/>
            <person name="Sakamoto K."/>
            <person name="Sawano T."/>
            <person name="Takahashi M."/>
            <person name="Takase K."/>
            <person name="Terabayashi Y."/>
            <person name="Wortman J."/>
            <person name="Yamada O."/>
            <person name="Yamagata Y."/>
            <person name="Anazawa H."/>
            <person name="Hata Y."/>
            <person name="Koide Y."/>
            <person name="Komori T."/>
            <person name="Koyama Y."/>
            <person name="Minetoki T."/>
            <person name="Suharnan S."/>
            <person name="Tanaka A."/>
            <person name="Isono K."/>
            <person name="Kuhara S."/>
            <person name="Ogasawara N."/>
            <person name="Kikuchi H."/>
        </authorList>
    </citation>
    <scope>NUCLEOTIDE SEQUENCE [LARGE SCALE GENOMIC DNA]</scope>
    <source>
        <strain evidence="2">ATCC 42149 / RIB 40</strain>
    </source>
</reference>
<dbReference type="EMBL" id="BA000052">
    <property type="protein sequence ID" value="BAE61526.1"/>
    <property type="molecule type" value="Genomic_DNA"/>
</dbReference>
<name>Q2UA89_ASPOR</name>
<evidence type="ECO:0000313" key="1">
    <source>
        <dbReference type="EMBL" id="BAE61526.1"/>
    </source>
</evidence>
<dbReference type="HOGENOM" id="CLU_1864697_0_0_1"/>
<organism evidence="1 2">
    <name type="scientific">Aspergillus oryzae (strain ATCC 42149 / RIB 40)</name>
    <name type="common">Yellow koji mold</name>
    <dbReference type="NCBI Taxonomy" id="510516"/>
    <lineage>
        <taxon>Eukaryota</taxon>
        <taxon>Fungi</taxon>
        <taxon>Dikarya</taxon>
        <taxon>Ascomycota</taxon>
        <taxon>Pezizomycotina</taxon>
        <taxon>Eurotiomycetes</taxon>
        <taxon>Eurotiomycetidae</taxon>
        <taxon>Eurotiales</taxon>
        <taxon>Aspergillaceae</taxon>
        <taxon>Aspergillus</taxon>
        <taxon>Aspergillus subgen. Circumdati</taxon>
    </lineage>
</organism>
<sequence length="137" mass="15306">MFSPKYDTHFIDFQIPEERNQEMTCTLGRYVGAQAAQTRNTPGATRINNAGGALRGRGNGGWGGFPSMKFFGWLFPWSHSIACSAVRSILHDSLWRTAGLSFSSSLDLCGSRNMVRCIEEYCAKLDELERAWEGDKC</sequence>
<keyword evidence="2" id="KW-1185">Reference proteome</keyword>
<gene>
    <name evidence="1" type="ORF">AO090102000495</name>
</gene>
<dbReference type="VEuPathDB" id="FungiDB:AO090102000495"/>
<dbReference type="EMBL" id="AP007162">
    <property type="protein sequence ID" value="BAE61526.1"/>
    <property type="molecule type" value="Genomic_DNA"/>
</dbReference>
<dbReference type="RefSeq" id="XP_023091845.1">
    <property type="nucleotide sequence ID" value="XM_023236791.1"/>
</dbReference>